<name>A0A0G2FKF2_9PEZI</name>
<evidence type="ECO:0000256" key="6">
    <source>
        <dbReference type="ARBA" id="ARBA00023136"/>
    </source>
</evidence>
<dbReference type="PANTHER" id="PTHR31595">
    <property type="entry name" value="LONG-CHAIN-ALCOHOL O-FATTY-ACYLTRANSFERASE 3-RELATED"/>
    <property type="match status" value="1"/>
</dbReference>
<evidence type="ECO:0000313" key="11">
    <source>
        <dbReference type="Proteomes" id="UP000034680"/>
    </source>
</evidence>
<evidence type="ECO:0000256" key="2">
    <source>
        <dbReference type="ARBA" id="ARBA00007282"/>
    </source>
</evidence>
<feature type="region of interest" description="Disordered" evidence="7">
    <location>
        <begin position="125"/>
        <end position="197"/>
    </location>
</feature>
<dbReference type="OrthoDB" id="2796277at2759"/>
<dbReference type="PANTHER" id="PTHR31595:SF67">
    <property type="entry name" value="WAX SYNTHASE DOMAIN-CONTAINING PROTEIN"/>
    <property type="match status" value="1"/>
</dbReference>
<proteinExistence type="inferred from homology"/>
<feature type="domain" description="Wax synthase" evidence="9">
    <location>
        <begin position="382"/>
        <end position="466"/>
    </location>
</feature>
<dbReference type="InterPro" id="IPR044851">
    <property type="entry name" value="Wax_synthase"/>
</dbReference>
<keyword evidence="11" id="KW-1185">Reference proteome</keyword>
<feature type="transmembrane region" description="Helical" evidence="8">
    <location>
        <begin position="92"/>
        <end position="114"/>
    </location>
</feature>
<keyword evidence="6 8" id="KW-0472">Membrane</keyword>
<reference evidence="10 11" key="1">
    <citation type="submission" date="2015-05" db="EMBL/GenBank/DDBJ databases">
        <title>Distinctive expansion of gene families associated with plant cell wall degradation and secondary metabolism in the genomes of grapevine trunk pathogens.</title>
        <authorList>
            <person name="Lawrence D.P."/>
            <person name="Travadon R."/>
            <person name="Rolshausen P.E."/>
            <person name="Baumgartner K."/>
        </authorList>
    </citation>
    <scope>NUCLEOTIDE SEQUENCE [LARGE SCALE GENOMIC DNA]</scope>
    <source>
        <strain evidence="10">DA912</strain>
    </source>
</reference>
<comment type="similarity">
    <text evidence="2">Belongs to the wax synthase family.</text>
</comment>
<dbReference type="Pfam" id="PF13813">
    <property type="entry name" value="MBOAT_2"/>
    <property type="match status" value="1"/>
</dbReference>
<dbReference type="AlphaFoldDB" id="A0A0G2FKF2"/>
<dbReference type="GO" id="GO:0006629">
    <property type="term" value="P:lipid metabolic process"/>
    <property type="evidence" value="ECO:0007669"/>
    <property type="project" value="InterPro"/>
</dbReference>
<evidence type="ECO:0000259" key="9">
    <source>
        <dbReference type="Pfam" id="PF13813"/>
    </source>
</evidence>
<organism evidence="10 11">
    <name type="scientific">Diaporthe ampelina</name>
    <dbReference type="NCBI Taxonomy" id="1214573"/>
    <lineage>
        <taxon>Eukaryota</taxon>
        <taxon>Fungi</taxon>
        <taxon>Dikarya</taxon>
        <taxon>Ascomycota</taxon>
        <taxon>Pezizomycotina</taxon>
        <taxon>Sordariomycetes</taxon>
        <taxon>Sordariomycetidae</taxon>
        <taxon>Diaporthales</taxon>
        <taxon>Diaporthaceae</taxon>
        <taxon>Diaporthe</taxon>
    </lineage>
</organism>
<comment type="subcellular location">
    <subcellularLocation>
        <location evidence="1">Membrane</location>
        <topology evidence="1">Multi-pass membrane protein</topology>
    </subcellularLocation>
</comment>
<feature type="compositionally biased region" description="Basic and acidic residues" evidence="7">
    <location>
        <begin position="150"/>
        <end position="163"/>
    </location>
</feature>
<feature type="transmembrane region" description="Helical" evidence="8">
    <location>
        <begin position="38"/>
        <end position="56"/>
    </location>
</feature>
<sequence>MPLELPDPLPANLGDHVRGVYRRHFAHELALGTVKPLVVPYGVLTTFGLPILYFSVPHRNRPWLFKARYLVMLYIFLYNLRETFVTTSPNFALGYAVGLMQAWGLIWNMTLLVFMRPQFDAERVDRRRARPTVDAQAGVDGSTNGYARTSDTKENVRPVHSGDAHVATRVHGGSKTPVPAGSPRGTEGGEAVDAPDGDIAKSLAQGYEYYWQSYPEDAPFLTRLEWSFDLVTSFRGTGWNWSIPVVPRFSKPDKPHSGSLVDLGSIPASTPQGYRRHTTRRSWIRSELGPFVAGSLVLDALSVLMMKDPYFILGPEYTDSDTPIPLPPLLAALGPWQLFLCRSLLGSAGVLAAISVVMKLWQLTCAFTLRPLLGSRAELWHYPTLFGGFTHNVLDRGLAGFWGGWWHQTFRVAFAAPAAWLAGPGRRPGKAAAGFFAFAQSGLLHALGSASCLPPSRPWAPPVFFMLSWAGILLQSTACGAARPATRALPRWATRAGNLAFVFLWLGATQSWMLDDLARSGIWLLEPVPVSLFRALGLGAPGDHWWRWTWEELPRLHAGAHWWDSGIAL</sequence>
<dbReference type="Proteomes" id="UP000034680">
    <property type="component" value="Unassembled WGS sequence"/>
</dbReference>
<protein>
    <recommendedName>
        <fullName evidence="9">Wax synthase domain-containing protein</fullName>
    </recommendedName>
</protein>
<evidence type="ECO:0000256" key="5">
    <source>
        <dbReference type="ARBA" id="ARBA00022989"/>
    </source>
</evidence>
<gene>
    <name evidence="10" type="ORF">UCDDA912_g05505</name>
</gene>
<keyword evidence="4 8" id="KW-0812">Transmembrane</keyword>
<evidence type="ECO:0000256" key="8">
    <source>
        <dbReference type="SAM" id="Phobius"/>
    </source>
</evidence>
<keyword evidence="5 8" id="KW-1133">Transmembrane helix</keyword>
<comment type="caution">
    <text evidence="10">The sequence shown here is derived from an EMBL/GenBank/DDBJ whole genome shotgun (WGS) entry which is preliminary data.</text>
</comment>
<dbReference type="InterPro" id="IPR032805">
    <property type="entry name" value="Wax_synthase_dom"/>
</dbReference>
<evidence type="ECO:0000256" key="1">
    <source>
        <dbReference type="ARBA" id="ARBA00004141"/>
    </source>
</evidence>
<evidence type="ECO:0000256" key="4">
    <source>
        <dbReference type="ARBA" id="ARBA00022692"/>
    </source>
</evidence>
<reference evidence="10 11" key="2">
    <citation type="submission" date="2015-05" db="EMBL/GenBank/DDBJ databases">
        <authorList>
            <person name="Morales-Cruz A."/>
            <person name="Amrine K.C."/>
            <person name="Cantu D."/>
        </authorList>
    </citation>
    <scope>NUCLEOTIDE SEQUENCE [LARGE SCALE GENOMIC DNA]</scope>
    <source>
        <strain evidence="10">DA912</strain>
    </source>
</reference>
<accession>A0A0G2FKF2</accession>
<dbReference type="GO" id="GO:0016020">
    <property type="term" value="C:membrane"/>
    <property type="evidence" value="ECO:0007669"/>
    <property type="project" value="UniProtKB-SubCell"/>
</dbReference>
<dbReference type="GO" id="GO:0008374">
    <property type="term" value="F:O-acyltransferase activity"/>
    <property type="evidence" value="ECO:0007669"/>
    <property type="project" value="InterPro"/>
</dbReference>
<evidence type="ECO:0000256" key="7">
    <source>
        <dbReference type="SAM" id="MobiDB-lite"/>
    </source>
</evidence>
<evidence type="ECO:0000313" key="10">
    <source>
        <dbReference type="EMBL" id="KKY34551.1"/>
    </source>
</evidence>
<keyword evidence="3" id="KW-0808">Transferase</keyword>
<dbReference type="EMBL" id="LCUC01000198">
    <property type="protein sequence ID" value="KKY34551.1"/>
    <property type="molecule type" value="Genomic_DNA"/>
</dbReference>
<evidence type="ECO:0000256" key="3">
    <source>
        <dbReference type="ARBA" id="ARBA00022679"/>
    </source>
</evidence>